<proteinExistence type="predicted"/>
<dbReference type="OrthoDB" id="2113965at2759"/>
<dbReference type="Proteomes" id="UP000245207">
    <property type="component" value="Unassembled WGS sequence"/>
</dbReference>
<accession>A0A2U1KWV1</accession>
<reference evidence="1 2" key="1">
    <citation type="journal article" date="2018" name="Mol. Plant">
        <title>The genome of Artemisia annua provides insight into the evolution of Asteraceae family and artemisinin biosynthesis.</title>
        <authorList>
            <person name="Shen Q."/>
            <person name="Zhang L."/>
            <person name="Liao Z."/>
            <person name="Wang S."/>
            <person name="Yan T."/>
            <person name="Shi P."/>
            <person name="Liu M."/>
            <person name="Fu X."/>
            <person name="Pan Q."/>
            <person name="Wang Y."/>
            <person name="Lv Z."/>
            <person name="Lu X."/>
            <person name="Zhang F."/>
            <person name="Jiang W."/>
            <person name="Ma Y."/>
            <person name="Chen M."/>
            <person name="Hao X."/>
            <person name="Li L."/>
            <person name="Tang Y."/>
            <person name="Lv G."/>
            <person name="Zhou Y."/>
            <person name="Sun X."/>
            <person name="Brodelius P.E."/>
            <person name="Rose J.K.C."/>
            <person name="Tang K."/>
        </authorList>
    </citation>
    <scope>NUCLEOTIDE SEQUENCE [LARGE SCALE GENOMIC DNA]</scope>
    <source>
        <strain evidence="2">cv. Huhao1</strain>
        <tissue evidence="1">Leaf</tissue>
    </source>
</reference>
<dbReference type="STRING" id="35608.A0A2U1KWV1"/>
<dbReference type="EMBL" id="PKPP01013222">
    <property type="protein sequence ID" value="PWA41222.1"/>
    <property type="molecule type" value="Genomic_DNA"/>
</dbReference>
<comment type="caution">
    <text evidence="1">The sequence shown here is derived from an EMBL/GenBank/DDBJ whole genome shotgun (WGS) entry which is preliminary data.</text>
</comment>
<evidence type="ECO:0000313" key="1">
    <source>
        <dbReference type="EMBL" id="PWA41222.1"/>
    </source>
</evidence>
<gene>
    <name evidence="1" type="ORF">CTI12_AA555620</name>
</gene>
<organism evidence="1 2">
    <name type="scientific">Artemisia annua</name>
    <name type="common">Sweet wormwood</name>
    <dbReference type="NCBI Taxonomy" id="35608"/>
    <lineage>
        <taxon>Eukaryota</taxon>
        <taxon>Viridiplantae</taxon>
        <taxon>Streptophyta</taxon>
        <taxon>Embryophyta</taxon>
        <taxon>Tracheophyta</taxon>
        <taxon>Spermatophyta</taxon>
        <taxon>Magnoliopsida</taxon>
        <taxon>eudicotyledons</taxon>
        <taxon>Gunneridae</taxon>
        <taxon>Pentapetalae</taxon>
        <taxon>asterids</taxon>
        <taxon>campanulids</taxon>
        <taxon>Asterales</taxon>
        <taxon>Asteraceae</taxon>
        <taxon>Asteroideae</taxon>
        <taxon>Anthemideae</taxon>
        <taxon>Artemisiinae</taxon>
        <taxon>Artemisia</taxon>
    </lineage>
</organism>
<name>A0A2U1KWV1_ARTAN</name>
<keyword evidence="2" id="KW-1185">Reference proteome</keyword>
<dbReference type="AlphaFoldDB" id="A0A2U1KWV1"/>
<evidence type="ECO:0000313" key="2">
    <source>
        <dbReference type="Proteomes" id="UP000245207"/>
    </source>
</evidence>
<sequence>MSVSDRKFNNNWCAGRNDLADRGYPGRRCSALNIDSCTQGMLTILTKREKEARIFAEPIVDITILPQASGDLDKLVMLIKLNVLWVAVNDDESRWKSSYGVNVIKGMLGLPGEYKHHHHRHESVHIQKQLVANFERGSRSPGFPAQFGPTIPLLFDTSLSPEQQQCTFLESATHFTLFHSYLKITVVYYDQSINLTNWVSGTGPYAVSVERQPEESGHTHVVVEGHTRSVNLMHTQEQTDERQMLTAEAVIS</sequence>
<protein>
    <submittedName>
        <fullName evidence="1">CWF19-like protein 2</fullName>
    </submittedName>
</protein>